<evidence type="ECO:0000256" key="1">
    <source>
        <dbReference type="SAM" id="Coils"/>
    </source>
</evidence>
<organism evidence="4 5">
    <name type="scientific">Solanum tuberosum</name>
    <name type="common">Potato</name>
    <dbReference type="NCBI Taxonomy" id="4113"/>
    <lineage>
        <taxon>Eukaryota</taxon>
        <taxon>Viridiplantae</taxon>
        <taxon>Streptophyta</taxon>
        <taxon>Embryophyta</taxon>
        <taxon>Tracheophyta</taxon>
        <taxon>Spermatophyta</taxon>
        <taxon>Magnoliopsida</taxon>
        <taxon>eudicotyledons</taxon>
        <taxon>Gunneridae</taxon>
        <taxon>Pentapetalae</taxon>
        <taxon>asterids</taxon>
        <taxon>lamiids</taxon>
        <taxon>Solanales</taxon>
        <taxon>Solanaceae</taxon>
        <taxon>Solanoideae</taxon>
        <taxon>Solaneae</taxon>
        <taxon>Solanum</taxon>
    </lineage>
</organism>
<gene>
    <name evidence="4" type="ORF">KY290_014522</name>
</gene>
<feature type="transmembrane region" description="Helical" evidence="2">
    <location>
        <begin position="268"/>
        <end position="287"/>
    </location>
</feature>
<sequence>MEMTIFIILFAATFTALITSTVALVPPVESQIPPSSGQQNQNSVIYELQEAKIKIARLESILDESMPNLNAKIQYIRETEKKIEDISVEIDNLTTALSELQHHSSRISALEEEVQLLWDAARKNNFEIHKLEFKAQDAENRLEVLTSQVEKMAEVISEKWIQIQRLEQAVQMAEMRTQKVKRQVTFSKCPFVKFIKNIFGHHLETLKGILHPYGSYSEADPNSYWAQALHHLRGAFSSAKQYHYKLQRFVKQEIERNEFPTALANEEVVFLVASALIVFPVLSAFIFGAPETSWRSKCPYQQPPPLILAKGVEEAKWGDEERRQFVRKRFKRRIFSKEGNIFLLAILPNILALLFIFRNPYLNIMK</sequence>
<keyword evidence="3" id="KW-0732">Signal</keyword>
<comment type="caution">
    <text evidence="4">The sequence shown here is derived from an EMBL/GenBank/DDBJ whole genome shotgun (WGS) entry which is preliminary data.</text>
</comment>
<keyword evidence="2" id="KW-0812">Transmembrane</keyword>
<reference evidence="4 5" key="1">
    <citation type="journal article" date="2021" name="bioRxiv">
        <title>Chromosome-scale and haplotype-resolved genome assembly of a tetraploid potato cultivar.</title>
        <authorList>
            <person name="Sun H."/>
            <person name="Jiao W.-B."/>
            <person name="Krause K."/>
            <person name="Campoy J.A."/>
            <person name="Goel M."/>
            <person name="Folz-Donahue K."/>
            <person name="Kukat C."/>
            <person name="Huettel B."/>
            <person name="Schneeberger K."/>
        </authorList>
    </citation>
    <scope>NUCLEOTIDE SEQUENCE [LARGE SCALE GENOMIC DNA]</scope>
    <source>
        <strain evidence="4">SolTubOtavaFocal</strain>
        <tissue evidence="4">Leaves</tissue>
    </source>
</reference>
<proteinExistence type="predicted"/>
<feature type="chain" id="PRO_5045317032" evidence="3">
    <location>
        <begin position="24"/>
        <end position="366"/>
    </location>
</feature>
<feature type="signal peptide" evidence="3">
    <location>
        <begin position="1"/>
        <end position="23"/>
    </location>
</feature>
<evidence type="ECO:0000313" key="4">
    <source>
        <dbReference type="EMBL" id="KAH0770541.1"/>
    </source>
</evidence>
<dbReference type="Proteomes" id="UP000826656">
    <property type="component" value="Unassembled WGS sequence"/>
</dbReference>
<evidence type="ECO:0000256" key="2">
    <source>
        <dbReference type="SAM" id="Phobius"/>
    </source>
</evidence>
<dbReference type="PANTHER" id="PTHR34360">
    <property type="entry name" value="OS08G0519400 PROTEIN"/>
    <property type="match status" value="1"/>
</dbReference>
<feature type="coiled-coil region" evidence="1">
    <location>
        <begin position="76"/>
        <end position="183"/>
    </location>
</feature>
<protein>
    <submittedName>
        <fullName evidence="4">Uncharacterized protein</fullName>
    </submittedName>
</protein>
<dbReference type="PANTHER" id="PTHR34360:SF2">
    <property type="entry name" value="MYOSIN HEAVY CHAIN-LIKE PROTEIN"/>
    <property type="match status" value="1"/>
</dbReference>
<feature type="transmembrane region" description="Helical" evidence="2">
    <location>
        <begin position="339"/>
        <end position="357"/>
    </location>
</feature>
<evidence type="ECO:0000313" key="5">
    <source>
        <dbReference type="Proteomes" id="UP000826656"/>
    </source>
</evidence>
<name>A0ABQ7VPV1_SOLTU</name>
<accession>A0ABQ7VPV1</accession>
<evidence type="ECO:0000256" key="3">
    <source>
        <dbReference type="SAM" id="SignalP"/>
    </source>
</evidence>
<keyword evidence="2" id="KW-1133">Transmembrane helix</keyword>
<keyword evidence="2" id="KW-0472">Membrane</keyword>
<keyword evidence="1" id="KW-0175">Coiled coil</keyword>
<keyword evidence="5" id="KW-1185">Reference proteome</keyword>
<dbReference type="EMBL" id="JAIVGD010000011">
    <property type="protein sequence ID" value="KAH0770541.1"/>
    <property type="molecule type" value="Genomic_DNA"/>
</dbReference>